<keyword evidence="1" id="KW-0472">Membrane</keyword>
<keyword evidence="3" id="KW-1185">Reference proteome</keyword>
<keyword evidence="1" id="KW-0812">Transmembrane</keyword>
<keyword evidence="2" id="KW-0378">Hydrolase</keyword>
<comment type="caution">
    <text evidence="2">The sequence shown here is derived from an EMBL/GenBank/DDBJ whole genome shotgun (WGS) entry which is preliminary data.</text>
</comment>
<gene>
    <name evidence="2" type="ORF">H1D41_10905</name>
</gene>
<accession>A0A8J7LQC1</accession>
<feature type="transmembrane region" description="Helical" evidence="1">
    <location>
        <begin position="37"/>
        <end position="55"/>
    </location>
</feature>
<organism evidence="2 3">
    <name type="scientific">Halocynthiibacter styelae</name>
    <dbReference type="NCBI Taxonomy" id="2761955"/>
    <lineage>
        <taxon>Bacteria</taxon>
        <taxon>Pseudomonadati</taxon>
        <taxon>Pseudomonadota</taxon>
        <taxon>Alphaproteobacteria</taxon>
        <taxon>Rhodobacterales</taxon>
        <taxon>Paracoccaceae</taxon>
        <taxon>Halocynthiibacter</taxon>
    </lineage>
</organism>
<dbReference type="SUPFAM" id="SSF50630">
    <property type="entry name" value="Acid proteases"/>
    <property type="match status" value="1"/>
</dbReference>
<dbReference type="RefSeq" id="WP_228848935.1">
    <property type="nucleotide sequence ID" value="NZ_JADCKQ010000007.1"/>
</dbReference>
<reference evidence="2" key="1">
    <citation type="submission" date="2020-10" db="EMBL/GenBank/DDBJ databases">
        <title>Paenihalocynthiibacter styelae gen. nov., sp. nov., isolated from stalked sea squirt Styela clava.</title>
        <authorList>
            <person name="Kim Y.-O."/>
            <person name="Yoon J.-H."/>
        </authorList>
    </citation>
    <scope>NUCLEOTIDE SEQUENCE</scope>
    <source>
        <strain evidence="2">MYP1-1</strain>
    </source>
</reference>
<dbReference type="InterPro" id="IPR021109">
    <property type="entry name" value="Peptidase_aspartic_dom_sf"/>
</dbReference>
<dbReference type="Gene3D" id="2.40.70.10">
    <property type="entry name" value="Acid Proteases"/>
    <property type="match status" value="1"/>
</dbReference>
<feature type="transmembrane region" description="Helical" evidence="1">
    <location>
        <begin position="6"/>
        <end position="25"/>
    </location>
</feature>
<dbReference type="NCBIfam" id="TIGR02281">
    <property type="entry name" value="clan_AA_DTGA"/>
    <property type="match status" value="1"/>
</dbReference>
<dbReference type="EMBL" id="JADCKQ010000007">
    <property type="protein sequence ID" value="MBI1494147.1"/>
    <property type="molecule type" value="Genomic_DNA"/>
</dbReference>
<evidence type="ECO:0000313" key="3">
    <source>
        <dbReference type="Proteomes" id="UP000640583"/>
    </source>
</evidence>
<dbReference type="Proteomes" id="UP000640583">
    <property type="component" value="Unassembled WGS sequence"/>
</dbReference>
<dbReference type="GO" id="GO:0006508">
    <property type="term" value="P:proteolysis"/>
    <property type="evidence" value="ECO:0007669"/>
    <property type="project" value="UniProtKB-KW"/>
</dbReference>
<dbReference type="EC" id="3.4.23.-" evidence="2"/>
<dbReference type="AlphaFoldDB" id="A0A8J7LQC1"/>
<dbReference type="InterPro" id="IPR034122">
    <property type="entry name" value="Retropepsin-like_bacterial"/>
</dbReference>
<dbReference type="CDD" id="cd05483">
    <property type="entry name" value="retropepsin_like_bacteria"/>
    <property type="match status" value="1"/>
</dbReference>
<keyword evidence="2" id="KW-0645">Protease</keyword>
<evidence type="ECO:0000313" key="2">
    <source>
        <dbReference type="EMBL" id="MBI1494147.1"/>
    </source>
</evidence>
<sequence length="192" mass="21070">MDGDQIARLLYLGFLVVALGGWYVTQNRASLSKNLQFAAIWGFIFIGTVAVIGLWEDVQRSTSARQSAQSNGSIEVPRARDGHYYLTLTINNMPVNFVVDTGASQIVLTEDAARRVGLTPDELLYLGSAQTANGSVPIAQVTLDHVQLEDITDRNLRAAVNGGELFESLLGMDYLNRFSRIEIAGGRMILHR</sequence>
<keyword evidence="1" id="KW-1133">Transmembrane helix</keyword>
<name>A0A8J7LQC1_9RHOB</name>
<dbReference type="Pfam" id="PF13975">
    <property type="entry name" value="gag-asp_proteas"/>
    <property type="match status" value="1"/>
</dbReference>
<dbReference type="InterPro" id="IPR011969">
    <property type="entry name" value="Clan_AA_Asp_peptidase_C"/>
</dbReference>
<proteinExistence type="predicted"/>
<evidence type="ECO:0000256" key="1">
    <source>
        <dbReference type="SAM" id="Phobius"/>
    </source>
</evidence>
<protein>
    <submittedName>
        <fullName evidence="2">TIGR02281 family clan AA aspartic protease</fullName>
        <ecNumber evidence="2">3.4.23.-</ecNumber>
    </submittedName>
</protein>
<dbReference type="GO" id="GO:0008233">
    <property type="term" value="F:peptidase activity"/>
    <property type="evidence" value="ECO:0007669"/>
    <property type="project" value="UniProtKB-KW"/>
</dbReference>